<dbReference type="SUPFAM" id="SSF52540">
    <property type="entry name" value="P-loop containing nucleoside triphosphate hydrolases"/>
    <property type="match status" value="1"/>
</dbReference>
<evidence type="ECO:0000259" key="7">
    <source>
        <dbReference type="PROSITE" id="PS50045"/>
    </source>
</evidence>
<dbReference type="NCBIfam" id="TIGR00229">
    <property type="entry name" value="sensory_box"/>
    <property type="match status" value="1"/>
</dbReference>
<evidence type="ECO:0000256" key="1">
    <source>
        <dbReference type="ARBA" id="ARBA00022741"/>
    </source>
</evidence>
<dbReference type="PROSITE" id="PS00675">
    <property type="entry name" value="SIGMA54_INTERACT_1"/>
    <property type="match status" value="1"/>
</dbReference>
<feature type="domain" description="PAC" evidence="9">
    <location>
        <begin position="75"/>
        <end position="127"/>
    </location>
</feature>
<evidence type="ECO:0000256" key="3">
    <source>
        <dbReference type="ARBA" id="ARBA00023015"/>
    </source>
</evidence>
<feature type="domain" description="PAS" evidence="8">
    <location>
        <begin position="8"/>
        <end position="59"/>
    </location>
</feature>
<dbReference type="Gene3D" id="1.10.10.60">
    <property type="entry name" value="Homeodomain-like"/>
    <property type="match status" value="1"/>
</dbReference>
<dbReference type="PROSITE" id="PS50113">
    <property type="entry name" value="PAC"/>
    <property type="match status" value="1"/>
</dbReference>
<dbReference type="Gene3D" id="3.40.50.300">
    <property type="entry name" value="P-loop containing nucleotide triphosphate hydrolases"/>
    <property type="match status" value="1"/>
</dbReference>
<dbReference type="InterPro" id="IPR003593">
    <property type="entry name" value="AAA+_ATPase"/>
</dbReference>
<dbReference type="PROSITE" id="PS00688">
    <property type="entry name" value="SIGMA54_INTERACT_3"/>
    <property type="match status" value="1"/>
</dbReference>
<dbReference type="InterPro" id="IPR035965">
    <property type="entry name" value="PAS-like_dom_sf"/>
</dbReference>
<keyword evidence="4" id="KW-0238">DNA-binding</keyword>
<dbReference type="SMART" id="SM00382">
    <property type="entry name" value="AAA"/>
    <property type="match status" value="1"/>
</dbReference>
<dbReference type="Pfam" id="PF00158">
    <property type="entry name" value="Sigma54_activat"/>
    <property type="match status" value="1"/>
</dbReference>
<evidence type="ECO:0000256" key="5">
    <source>
        <dbReference type="ARBA" id="ARBA00023163"/>
    </source>
</evidence>
<dbReference type="PROSITE" id="PS50045">
    <property type="entry name" value="SIGMA54_INTERACT_4"/>
    <property type="match status" value="1"/>
</dbReference>
<keyword evidence="6" id="KW-0175">Coiled coil</keyword>
<evidence type="ECO:0000259" key="9">
    <source>
        <dbReference type="PROSITE" id="PS50113"/>
    </source>
</evidence>
<evidence type="ECO:0000313" key="12">
    <source>
        <dbReference type="EMBL" id="CDT20611.1"/>
    </source>
</evidence>
<dbReference type="InterPro" id="IPR025943">
    <property type="entry name" value="Sigma_54_int_dom_ATP-bd_2"/>
</dbReference>
<keyword evidence="1" id="KW-0547">Nucleotide-binding</keyword>
<dbReference type="SMART" id="SM00091">
    <property type="entry name" value="PAS"/>
    <property type="match status" value="1"/>
</dbReference>
<dbReference type="InterPro" id="IPR002078">
    <property type="entry name" value="Sigma_54_int"/>
</dbReference>
<evidence type="ECO:0000313" key="11">
    <source>
        <dbReference type="EMBL" id="CDS86787.1"/>
    </source>
</evidence>
<dbReference type="CDD" id="cd00130">
    <property type="entry name" value="PAS"/>
    <property type="match status" value="1"/>
</dbReference>
<dbReference type="EMBL" id="LK932509">
    <property type="protein sequence ID" value="CDS86787.1"/>
    <property type="molecule type" value="Genomic_DNA"/>
</dbReference>
<dbReference type="CDD" id="cd00009">
    <property type="entry name" value="AAA"/>
    <property type="match status" value="1"/>
</dbReference>
<dbReference type="RefSeq" id="WP_032509458.1">
    <property type="nucleotide sequence ID" value="NZ_BBYB01000042.1"/>
</dbReference>
<dbReference type="InterPro" id="IPR000014">
    <property type="entry name" value="PAS"/>
</dbReference>
<evidence type="ECO:0000256" key="6">
    <source>
        <dbReference type="SAM" id="Coils"/>
    </source>
</evidence>
<dbReference type="PANTHER" id="PTHR32071:SF57">
    <property type="entry name" value="C4-DICARBOXYLATE TRANSPORT TRANSCRIPTIONAL REGULATORY PROTEIN DCTD"/>
    <property type="match status" value="1"/>
</dbReference>
<reference evidence="11" key="1">
    <citation type="submission" date="2014-07" db="EMBL/GenBank/DDBJ databases">
        <authorList>
            <person name="Monot Marc"/>
        </authorList>
    </citation>
    <scope>NUCLEOTIDE SEQUENCE</scope>
    <source>
        <strain evidence="12">7032989</strain>
        <strain evidence="10">7032994</strain>
    </source>
</reference>
<dbReference type="AlphaFoldDB" id="A0A069A7Y2"/>
<dbReference type="InterPro" id="IPR027417">
    <property type="entry name" value="P-loop_NTPase"/>
</dbReference>
<dbReference type="SUPFAM" id="SSF46689">
    <property type="entry name" value="Homeodomain-like"/>
    <property type="match status" value="1"/>
</dbReference>
<dbReference type="PROSITE" id="PS50112">
    <property type="entry name" value="PAS"/>
    <property type="match status" value="1"/>
</dbReference>
<dbReference type="Pfam" id="PF25601">
    <property type="entry name" value="AAA_lid_14"/>
    <property type="match status" value="1"/>
</dbReference>
<dbReference type="FunFam" id="3.40.50.300:FF:000006">
    <property type="entry name" value="DNA-binding transcriptional regulator NtrC"/>
    <property type="match status" value="1"/>
</dbReference>
<dbReference type="PANTHER" id="PTHR32071">
    <property type="entry name" value="TRANSCRIPTIONAL REGULATORY PROTEIN"/>
    <property type="match status" value="1"/>
</dbReference>
<dbReference type="GO" id="GO:0006355">
    <property type="term" value="P:regulation of DNA-templated transcription"/>
    <property type="evidence" value="ECO:0007669"/>
    <property type="project" value="InterPro"/>
</dbReference>
<dbReference type="GO" id="GO:0005524">
    <property type="term" value="F:ATP binding"/>
    <property type="evidence" value="ECO:0007669"/>
    <property type="project" value="UniProtKB-KW"/>
</dbReference>
<dbReference type="EMBL" id="LK933005">
    <property type="protein sequence ID" value="CDT20611.1"/>
    <property type="molecule type" value="Genomic_DNA"/>
</dbReference>
<keyword evidence="2" id="KW-0067">ATP-binding</keyword>
<organism evidence="11">
    <name type="scientific">Clostridioides difficile</name>
    <name type="common">Peptoclostridium difficile</name>
    <dbReference type="NCBI Taxonomy" id="1496"/>
    <lineage>
        <taxon>Bacteria</taxon>
        <taxon>Bacillati</taxon>
        <taxon>Bacillota</taxon>
        <taxon>Clostridia</taxon>
        <taxon>Peptostreptococcales</taxon>
        <taxon>Peptostreptococcaceae</taxon>
        <taxon>Clostridioides</taxon>
    </lineage>
</organism>
<evidence type="ECO:0000313" key="10">
    <source>
        <dbReference type="EMBL" id="CDS86314.1"/>
    </source>
</evidence>
<protein>
    <submittedName>
        <fullName evidence="10">PAS domain S-box protein</fullName>
    </submittedName>
    <submittedName>
        <fullName evidence="11">Transcriptional regulator, sigma-54-dependent</fullName>
    </submittedName>
</protein>
<dbReference type="SUPFAM" id="SSF55785">
    <property type="entry name" value="PYP-like sensor domain (PAS domain)"/>
    <property type="match status" value="1"/>
</dbReference>
<evidence type="ECO:0000259" key="8">
    <source>
        <dbReference type="PROSITE" id="PS50112"/>
    </source>
</evidence>
<keyword evidence="3" id="KW-0805">Transcription regulation</keyword>
<proteinExistence type="predicted"/>
<keyword evidence="5" id="KW-0804">Transcription</keyword>
<dbReference type="Gene3D" id="3.30.450.20">
    <property type="entry name" value="PAS domain"/>
    <property type="match status" value="1"/>
</dbReference>
<sequence length="480" mass="54620">MNLNLKLDLEFYQKILEASHDEICVSDDKGIIIYCNKAFEENYGLKKEDILGKNVSFLEDSGYSTKSPIPIVLKTKTKFSLEQDTQTGKKLIITATPIFDENGNLEFTVENCRDITELNNIKNKLEDTKKQVKKYKSEVETLYRTALRIEDTVIMDGIVMRPIINTVNHVSKTDVSVLLLGESGTGKSSLARYIHHNSNRSNGPFITINCATISPQLLESELFGYTSGAFTGASTKGKVGLVELANGGTLFLDEIGDIPQNLQAKFLQLIQDRTFTPVGSLKNKKVDIRIISATNVDLVSKVKEKKFREDLYYRLNVIEIKLPPLRERRDNLVEIIKYYFNRYSSDFNLNKTISKEAMDAIANYRFPGNIRELQNIIQKILLTCTDNHITIDDLPNILTKNIHITNNGNKTHISQINKVIISDSKSTNYKNKNFDTLIKEYEKNIILDAYEKFGSSYKVAKHLEISQSKANRLIRKYTNT</sequence>
<name>A0A069A7Y2_CLODI</name>
<gene>
    <name evidence="12" type="ORF">BN1095_340147</name>
    <name evidence="11" type="ORF">BN1096_560335</name>
    <name evidence="10" type="ORF">BN1097_540336</name>
</gene>
<dbReference type="InterPro" id="IPR058031">
    <property type="entry name" value="AAA_lid_NorR"/>
</dbReference>
<dbReference type="EMBL" id="LK932392">
    <property type="protein sequence ID" value="CDS86314.1"/>
    <property type="molecule type" value="Genomic_DNA"/>
</dbReference>
<feature type="domain" description="Sigma-54 factor interaction" evidence="7">
    <location>
        <begin position="153"/>
        <end position="382"/>
    </location>
</feature>
<evidence type="ECO:0000256" key="4">
    <source>
        <dbReference type="ARBA" id="ARBA00023125"/>
    </source>
</evidence>
<feature type="coiled-coil region" evidence="6">
    <location>
        <begin position="115"/>
        <end position="145"/>
    </location>
</feature>
<dbReference type="GO" id="GO:0003677">
    <property type="term" value="F:DNA binding"/>
    <property type="evidence" value="ECO:0007669"/>
    <property type="project" value="UniProtKB-KW"/>
</dbReference>
<dbReference type="InterPro" id="IPR000700">
    <property type="entry name" value="PAS-assoc_C"/>
</dbReference>
<dbReference type="Gene3D" id="1.10.8.60">
    <property type="match status" value="1"/>
</dbReference>
<dbReference type="PROSITE" id="PS00676">
    <property type="entry name" value="SIGMA54_INTERACT_2"/>
    <property type="match status" value="1"/>
</dbReference>
<dbReference type="InterPro" id="IPR009057">
    <property type="entry name" value="Homeodomain-like_sf"/>
</dbReference>
<dbReference type="Pfam" id="PF13426">
    <property type="entry name" value="PAS_9"/>
    <property type="match status" value="1"/>
</dbReference>
<accession>A0A069A7Y2</accession>
<evidence type="ECO:0000256" key="2">
    <source>
        <dbReference type="ARBA" id="ARBA00022840"/>
    </source>
</evidence>
<dbReference type="InterPro" id="IPR025662">
    <property type="entry name" value="Sigma_54_int_dom_ATP-bd_1"/>
</dbReference>
<dbReference type="InterPro" id="IPR025944">
    <property type="entry name" value="Sigma_54_int_dom_CS"/>
</dbReference>